<feature type="region of interest" description="Disordered" evidence="1">
    <location>
        <begin position="185"/>
        <end position="215"/>
    </location>
</feature>
<dbReference type="AlphaFoldDB" id="A0A024TNN7"/>
<evidence type="ECO:0008006" key="3">
    <source>
        <dbReference type="Google" id="ProtNLM"/>
    </source>
</evidence>
<reference evidence="2" key="1">
    <citation type="submission" date="2013-12" db="EMBL/GenBank/DDBJ databases">
        <title>The Genome Sequence of Aphanomyces invadans NJM9701.</title>
        <authorList>
            <consortium name="The Broad Institute Genomics Platform"/>
            <person name="Russ C."/>
            <person name="Tyler B."/>
            <person name="van West P."/>
            <person name="Dieguez-Uribeondo J."/>
            <person name="Young S.K."/>
            <person name="Zeng Q."/>
            <person name="Gargeya S."/>
            <person name="Fitzgerald M."/>
            <person name="Abouelleil A."/>
            <person name="Alvarado L."/>
            <person name="Chapman S.B."/>
            <person name="Gainer-Dewar J."/>
            <person name="Goldberg J."/>
            <person name="Griggs A."/>
            <person name="Gujja S."/>
            <person name="Hansen M."/>
            <person name="Howarth C."/>
            <person name="Imamovic A."/>
            <person name="Ireland A."/>
            <person name="Larimer J."/>
            <person name="McCowan C."/>
            <person name="Murphy C."/>
            <person name="Pearson M."/>
            <person name="Poon T.W."/>
            <person name="Priest M."/>
            <person name="Roberts A."/>
            <person name="Saif S."/>
            <person name="Shea T."/>
            <person name="Sykes S."/>
            <person name="Wortman J."/>
            <person name="Nusbaum C."/>
            <person name="Birren B."/>
        </authorList>
    </citation>
    <scope>NUCLEOTIDE SEQUENCE [LARGE SCALE GENOMIC DNA]</scope>
    <source>
        <strain evidence="2">NJM9701</strain>
    </source>
</reference>
<feature type="compositionally biased region" description="Basic and acidic residues" evidence="1">
    <location>
        <begin position="205"/>
        <end position="215"/>
    </location>
</feature>
<dbReference type="GeneID" id="20088618"/>
<evidence type="ECO:0000313" key="2">
    <source>
        <dbReference type="EMBL" id="ETV94922.1"/>
    </source>
</evidence>
<dbReference type="VEuPathDB" id="FungiDB:H310_11568"/>
<feature type="compositionally biased region" description="Acidic residues" evidence="1">
    <location>
        <begin position="22"/>
        <end position="32"/>
    </location>
</feature>
<proteinExistence type="predicted"/>
<protein>
    <recommendedName>
        <fullName evidence="3">Golgin subfamily A member 7/ERF4 domain-containing protein</fullName>
    </recommendedName>
</protein>
<feature type="region of interest" description="Disordered" evidence="1">
    <location>
        <begin position="1"/>
        <end position="33"/>
    </location>
</feature>
<organism evidence="2">
    <name type="scientific">Aphanomyces invadans</name>
    <dbReference type="NCBI Taxonomy" id="157072"/>
    <lineage>
        <taxon>Eukaryota</taxon>
        <taxon>Sar</taxon>
        <taxon>Stramenopiles</taxon>
        <taxon>Oomycota</taxon>
        <taxon>Saprolegniomycetes</taxon>
        <taxon>Saprolegniales</taxon>
        <taxon>Verrucalvaceae</taxon>
        <taxon>Aphanomyces</taxon>
    </lineage>
</organism>
<sequence length="215" mass="24167">MASTALEEPLLNKHDHHHDGDYTDDDDSDEQANLESGESQVIILARLKPVGTVATDGMAAKYADTFTPPLQSLMAEKEFCAAIGAINQTVADYFPCLCCVVYAYVGYALTCGLMFCCARPCTSEVELHLRRVLCRINRKDVFQNHGIRWKLRRTRWTSWIEVSHSPDHDVRRLAVTIPEVRRMSVPIPSNQRPSSSRSPSSPRDIPNDRRPSSPI</sequence>
<dbReference type="EMBL" id="KI913983">
    <property type="protein sequence ID" value="ETV94922.1"/>
    <property type="molecule type" value="Genomic_DNA"/>
</dbReference>
<gene>
    <name evidence="2" type="ORF">H310_11568</name>
</gene>
<feature type="compositionally biased region" description="Basic and acidic residues" evidence="1">
    <location>
        <begin position="10"/>
        <end position="21"/>
    </location>
</feature>
<accession>A0A024TNN7</accession>
<evidence type="ECO:0000256" key="1">
    <source>
        <dbReference type="SAM" id="MobiDB-lite"/>
    </source>
</evidence>
<dbReference type="eggNOG" id="ENOG502S1Z6">
    <property type="taxonomic scope" value="Eukaryota"/>
</dbReference>
<feature type="compositionally biased region" description="Low complexity" evidence="1">
    <location>
        <begin position="186"/>
        <end position="204"/>
    </location>
</feature>
<name>A0A024TNN7_9STRA</name>
<dbReference type="RefSeq" id="XP_008876513.1">
    <property type="nucleotide sequence ID" value="XM_008878291.1"/>
</dbReference>
<dbReference type="OrthoDB" id="65987at2759"/>